<dbReference type="EMBL" id="JBHSCX010000004">
    <property type="protein sequence ID" value="MFC4361941.1"/>
    <property type="molecule type" value="Genomic_DNA"/>
</dbReference>
<evidence type="ECO:0000313" key="6">
    <source>
        <dbReference type="Proteomes" id="UP001595840"/>
    </source>
</evidence>
<dbReference type="SMART" id="SM00475">
    <property type="entry name" value="53EXOc"/>
    <property type="match status" value="1"/>
</dbReference>
<reference evidence="6" key="1">
    <citation type="journal article" date="2019" name="Int. J. Syst. Evol. Microbiol.">
        <title>The Global Catalogue of Microorganisms (GCM) 10K type strain sequencing project: providing services to taxonomists for standard genome sequencing and annotation.</title>
        <authorList>
            <consortium name="The Broad Institute Genomics Platform"/>
            <consortium name="The Broad Institute Genome Sequencing Center for Infectious Disease"/>
            <person name="Wu L."/>
            <person name="Ma J."/>
        </authorList>
    </citation>
    <scope>NUCLEOTIDE SEQUENCE [LARGE SCALE GENOMIC DNA]</scope>
    <source>
        <strain evidence="6">CECT 8570</strain>
    </source>
</reference>
<evidence type="ECO:0000313" key="5">
    <source>
        <dbReference type="EMBL" id="MFC4361941.1"/>
    </source>
</evidence>
<dbReference type="Proteomes" id="UP001595840">
    <property type="component" value="Unassembled WGS sequence"/>
</dbReference>
<dbReference type="CDD" id="cd09898">
    <property type="entry name" value="H3TH_53EXO"/>
    <property type="match status" value="1"/>
</dbReference>
<evidence type="ECO:0000256" key="1">
    <source>
        <dbReference type="ARBA" id="ARBA00022722"/>
    </source>
</evidence>
<evidence type="ECO:0000256" key="2">
    <source>
        <dbReference type="ARBA" id="ARBA00022801"/>
    </source>
</evidence>
<dbReference type="Pfam" id="PF02739">
    <property type="entry name" value="5_3_exonuc_N"/>
    <property type="match status" value="1"/>
</dbReference>
<dbReference type="Gene3D" id="3.40.50.1010">
    <property type="entry name" value="5'-nuclease"/>
    <property type="match status" value="1"/>
</dbReference>
<dbReference type="InterPro" id="IPR038969">
    <property type="entry name" value="FEN"/>
</dbReference>
<keyword evidence="5" id="KW-0269">Exonuclease</keyword>
<gene>
    <name evidence="5" type="ORF">ACFOX3_06505</name>
</gene>
<keyword evidence="3" id="KW-0238">DNA-binding</keyword>
<keyword evidence="6" id="KW-1185">Reference proteome</keyword>
<dbReference type="InterPro" id="IPR029060">
    <property type="entry name" value="PIN-like_dom_sf"/>
</dbReference>
<dbReference type="InterPro" id="IPR020046">
    <property type="entry name" value="5-3_exonucl_a-hlix_arch_N"/>
</dbReference>
<dbReference type="GO" id="GO:0004527">
    <property type="term" value="F:exonuclease activity"/>
    <property type="evidence" value="ECO:0007669"/>
    <property type="project" value="UniProtKB-KW"/>
</dbReference>
<comment type="caution">
    <text evidence="5">The sequence shown here is derived from an EMBL/GenBank/DDBJ whole genome shotgun (WGS) entry which is preliminary data.</text>
</comment>
<dbReference type="SMART" id="SM00279">
    <property type="entry name" value="HhH2"/>
    <property type="match status" value="1"/>
</dbReference>
<evidence type="ECO:0000259" key="4">
    <source>
        <dbReference type="SMART" id="SM00475"/>
    </source>
</evidence>
<dbReference type="SUPFAM" id="SSF47807">
    <property type="entry name" value="5' to 3' exonuclease, C-terminal subdomain"/>
    <property type="match status" value="1"/>
</dbReference>
<dbReference type="InterPro" id="IPR036279">
    <property type="entry name" value="5-3_exonuclease_C_sf"/>
</dbReference>
<dbReference type="InterPro" id="IPR002421">
    <property type="entry name" value="5-3_exonuclease"/>
</dbReference>
<dbReference type="CDD" id="cd09859">
    <property type="entry name" value="PIN_53EXO"/>
    <property type="match status" value="1"/>
</dbReference>
<sequence length="291" mass="32168">MDASIYIFRAYFSLPPNWQSKSGYDTEAVYGFTNFLLDLRIGQPSHVAVCFDESLETGFRHRIYPEYKSSRALPDEALGFQLLMCQEVAAALGFSIFSSTEYEADDLIGSLLTSLHADLEPVAILSRDKDLSQLLLREQDYLWDYAANIRGFRPDVAEKFGVWPEQLVDYLALVGDASDDIPGVPGVGKKTAATLLANGRALSYWQLNPIELACVNVRGAKQLAAKISAYAEQISLAQRLAKIVCDIPLVASATALELKPMDIDLAQALFEQLGIKNLNKKLMRAHKLGSE</sequence>
<feature type="domain" description="5'-3' exonuclease" evidence="4">
    <location>
        <begin position="1"/>
        <end position="259"/>
    </location>
</feature>
<dbReference type="RefSeq" id="WP_290264104.1">
    <property type="nucleotide sequence ID" value="NZ_JAUFQG010000006.1"/>
</dbReference>
<organism evidence="5 6">
    <name type="scientific">Simiduia curdlanivorans</name>
    <dbReference type="NCBI Taxonomy" id="1492769"/>
    <lineage>
        <taxon>Bacteria</taxon>
        <taxon>Pseudomonadati</taxon>
        <taxon>Pseudomonadota</taxon>
        <taxon>Gammaproteobacteria</taxon>
        <taxon>Cellvibrionales</taxon>
        <taxon>Cellvibrionaceae</taxon>
        <taxon>Simiduia</taxon>
    </lineage>
</organism>
<dbReference type="PANTHER" id="PTHR42646:SF2">
    <property type="entry name" value="5'-3' EXONUCLEASE FAMILY PROTEIN"/>
    <property type="match status" value="1"/>
</dbReference>
<dbReference type="InterPro" id="IPR020045">
    <property type="entry name" value="DNA_polI_H3TH"/>
</dbReference>
<evidence type="ECO:0000256" key="3">
    <source>
        <dbReference type="ARBA" id="ARBA00023125"/>
    </source>
</evidence>
<name>A0ABV8V252_9GAMM</name>
<protein>
    <submittedName>
        <fullName evidence="5">5'-3' exonuclease H3TH domain-containing protein</fullName>
    </submittedName>
</protein>
<dbReference type="Gene3D" id="1.10.150.20">
    <property type="entry name" value="5' to 3' exonuclease, C-terminal subdomain"/>
    <property type="match status" value="1"/>
</dbReference>
<keyword evidence="1" id="KW-0540">Nuclease</keyword>
<dbReference type="Pfam" id="PF01367">
    <property type="entry name" value="5_3_exonuc"/>
    <property type="match status" value="1"/>
</dbReference>
<dbReference type="SUPFAM" id="SSF88723">
    <property type="entry name" value="PIN domain-like"/>
    <property type="match status" value="1"/>
</dbReference>
<accession>A0ABV8V252</accession>
<dbReference type="PANTHER" id="PTHR42646">
    <property type="entry name" value="FLAP ENDONUCLEASE XNI"/>
    <property type="match status" value="1"/>
</dbReference>
<dbReference type="InterPro" id="IPR008918">
    <property type="entry name" value="HhH2"/>
</dbReference>
<proteinExistence type="predicted"/>
<keyword evidence="2" id="KW-0378">Hydrolase</keyword>